<feature type="non-terminal residue" evidence="2">
    <location>
        <position position="59"/>
    </location>
</feature>
<reference evidence="2" key="1">
    <citation type="journal article" date="2022" name="bioRxiv">
        <title>Sequencing and chromosome-scale assembly of the giantPleurodeles waltlgenome.</title>
        <authorList>
            <person name="Brown T."/>
            <person name="Elewa A."/>
            <person name="Iarovenko S."/>
            <person name="Subramanian E."/>
            <person name="Araus A.J."/>
            <person name="Petzold A."/>
            <person name="Susuki M."/>
            <person name="Suzuki K.-i.T."/>
            <person name="Hayashi T."/>
            <person name="Toyoda A."/>
            <person name="Oliveira C."/>
            <person name="Osipova E."/>
            <person name="Leigh N.D."/>
            <person name="Simon A."/>
            <person name="Yun M.H."/>
        </authorList>
    </citation>
    <scope>NUCLEOTIDE SEQUENCE</scope>
    <source>
        <strain evidence="2">20211129_DDA</strain>
        <tissue evidence="2">Liver</tissue>
    </source>
</reference>
<evidence type="ECO:0000256" key="1">
    <source>
        <dbReference type="SAM" id="Phobius"/>
    </source>
</evidence>
<dbReference type="Proteomes" id="UP001066276">
    <property type="component" value="Chromosome 6"/>
</dbReference>
<name>A0AAV7Q8U8_PLEWA</name>
<proteinExistence type="predicted"/>
<protein>
    <submittedName>
        <fullName evidence="2">Uncharacterized protein</fullName>
    </submittedName>
</protein>
<accession>A0AAV7Q8U8</accession>
<dbReference type="EMBL" id="JANPWB010000010">
    <property type="protein sequence ID" value="KAJ1136679.1"/>
    <property type="molecule type" value="Genomic_DNA"/>
</dbReference>
<sequence length="59" mass="6470">ITYRPRILSIDMGDVLVHQAHHLDIHGMKTLSISEYLFILLGGTNAICVPSIAPIMLGI</sequence>
<keyword evidence="1" id="KW-0472">Membrane</keyword>
<keyword evidence="1" id="KW-0812">Transmembrane</keyword>
<feature type="transmembrane region" description="Helical" evidence="1">
    <location>
        <begin position="36"/>
        <end position="57"/>
    </location>
</feature>
<dbReference type="AlphaFoldDB" id="A0AAV7Q8U8"/>
<gene>
    <name evidence="2" type="ORF">NDU88_003094</name>
</gene>
<feature type="non-terminal residue" evidence="2">
    <location>
        <position position="1"/>
    </location>
</feature>
<evidence type="ECO:0000313" key="3">
    <source>
        <dbReference type="Proteomes" id="UP001066276"/>
    </source>
</evidence>
<keyword evidence="1" id="KW-1133">Transmembrane helix</keyword>
<keyword evidence="3" id="KW-1185">Reference proteome</keyword>
<organism evidence="2 3">
    <name type="scientific">Pleurodeles waltl</name>
    <name type="common">Iberian ribbed newt</name>
    <dbReference type="NCBI Taxonomy" id="8319"/>
    <lineage>
        <taxon>Eukaryota</taxon>
        <taxon>Metazoa</taxon>
        <taxon>Chordata</taxon>
        <taxon>Craniata</taxon>
        <taxon>Vertebrata</taxon>
        <taxon>Euteleostomi</taxon>
        <taxon>Amphibia</taxon>
        <taxon>Batrachia</taxon>
        <taxon>Caudata</taxon>
        <taxon>Salamandroidea</taxon>
        <taxon>Salamandridae</taxon>
        <taxon>Pleurodelinae</taxon>
        <taxon>Pleurodeles</taxon>
    </lineage>
</organism>
<evidence type="ECO:0000313" key="2">
    <source>
        <dbReference type="EMBL" id="KAJ1136679.1"/>
    </source>
</evidence>
<comment type="caution">
    <text evidence="2">The sequence shown here is derived from an EMBL/GenBank/DDBJ whole genome shotgun (WGS) entry which is preliminary data.</text>
</comment>